<keyword evidence="3" id="KW-1185">Reference proteome</keyword>
<evidence type="ECO:0000313" key="3">
    <source>
        <dbReference type="Proteomes" id="UP000219338"/>
    </source>
</evidence>
<reference evidence="3" key="1">
    <citation type="journal article" date="2017" name="Nat. Ecol. Evol.">
        <title>Genome expansion and lineage-specific genetic innovations in the forest pathogenic fungi Armillaria.</title>
        <authorList>
            <person name="Sipos G."/>
            <person name="Prasanna A.N."/>
            <person name="Walter M.C."/>
            <person name="O'Connor E."/>
            <person name="Balint B."/>
            <person name="Krizsan K."/>
            <person name="Kiss B."/>
            <person name="Hess J."/>
            <person name="Varga T."/>
            <person name="Slot J."/>
            <person name="Riley R."/>
            <person name="Boka B."/>
            <person name="Rigling D."/>
            <person name="Barry K."/>
            <person name="Lee J."/>
            <person name="Mihaltcheva S."/>
            <person name="LaButti K."/>
            <person name="Lipzen A."/>
            <person name="Waldron R."/>
            <person name="Moloney N.M."/>
            <person name="Sperisen C."/>
            <person name="Kredics L."/>
            <person name="Vagvoelgyi C."/>
            <person name="Patrignani A."/>
            <person name="Fitzpatrick D."/>
            <person name="Nagy I."/>
            <person name="Doyle S."/>
            <person name="Anderson J.B."/>
            <person name="Grigoriev I.V."/>
            <person name="Gueldener U."/>
            <person name="Muensterkoetter M."/>
            <person name="Nagy L.G."/>
        </authorList>
    </citation>
    <scope>NUCLEOTIDE SEQUENCE [LARGE SCALE GENOMIC DNA]</scope>
    <source>
        <strain evidence="3">C18/9</strain>
    </source>
</reference>
<gene>
    <name evidence="2" type="ORF">ARMOST_22387</name>
</gene>
<dbReference type="EMBL" id="FUEG01000069">
    <property type="protein sequence ID" value="SJL18787.1"/>
    <property type="molecule type" value="Genomic_DNA"/>
</dbReference>
<name>A0A284SCQ5_ARMOS</name>
<evidence type="ECO:0000256" key="1">
    <source>
        <dbReference type="SAM" id="MobiDB-lite"/>
    </source>
</evidence>
<sequence length="104" mass="11170">MTTNGSMTDMGQGAWVQEGSLEGLRRVGECERKGGDNIGTSTAHDDDDQHPIQLINGQPERASVSLKILTIRPPRPPSPPTSNIGLPRPTQLTYGPQTRASPIL</sequence>
<organism evidence="2 3">
    <name type="scientific">Armillaria ostoyae</name>
    <name type="common">Armillaria root rot fungus</name>
    <dbReference type="NCBI Taxonomy" id="47428"/>
    <lineage>
        <taxon>Eukaryota</taxon>
        <taxon>Fungi</taxon>
        <taxon>Dikarya</taxon>
        <taxon>Basidiomycota</taxon>
        <taxon>Agaricomycotina</taxon>
        <taxon>Agaricomycetes</taxon>
        <taxon>Agaricomycetidae</taxon>
        <taxon>Agaricales</taxon>
        <taxon>Marasmiineae</taxon>
        <taxon>Physalacriaceae</taxon>
        <taxon>Armillaria</taxon>
    </lineage>
</organism>
<dbReference type="Proteomes" id="UP000219338">
    <property type="component" value="Unassembled WGS sequence"/>
</dbReference>
<dbReference type="AlphaFoldDB" id="A0A284SCQ5"/>
<feature type="region of interest" description="Disordered" evidence="1">
    <location>
        <begin position="31"/>
        <end position="104"/>
    </location>
</feature>
<proteinExistence type="predicted"/>
<evidence type="ECO:0000313" key="2">
    <source>
        <dbReference type="EMBL" id="SJL18787.1"/>
    </source>
</evidence>
<protein>
    <submittedName>
        <fullName evidence="2">Uncharacterized protein</fullName>
    </submittedName>
</protein>
<accession>A0A284SCQ5</accession>
<feature type="compositionally biased region" description="Polar residues" evidence="1">
    <location>
        <begin position="90"/>
        <end position="104"/>
    </location>
</feature>